<feature type="binding site" evidence="5">
    <location>
        <position position="206"/>
    </location>
    <ligand>
        <name>Fe cation</name>
        <dbReference type="ChEBI" id="CHEBI:24875"/>
        <note>catalytic</note>
    </ligand>
</feature>
<dbReference type="AlphaFoldDB" id="A0A812IKF3"/>
<dbReference type="PANTHER" id="PTHR10543">
    <property type="entry name" value="BETA-CAROTENE DIOXYGENASE"/>
    <property type="match status" value="1"/>
</dbReference>
<comment type="cofactor">
    <cofactor evidence="5">
        <name>Fe(2+)</name>
        <dbReference type="ChEBI" id="CHEBI:29033"/>
    </cofactor>
    <text evidence="5">Binds 1 Fe(2+) ion per subunit.</text>
</comment>
<dbReference type="Pfam" id="PF03055">
    <property type="entry name" value="RPE65"/>
    <property type="match status" value="2"/>
</dbReference>
<comment type="caution">
    <text evidence="7">The sequence shown here is derived from an EMBL/GenBank/DDBJ whole genome shotgun (WGS) entry which is preliminary data.</text>
</comment>
<dbReference type="GO" id="GO:0010436">
    <property type="term" value="F:carotenoid dioxygenase activity"/>
    <property type="evidence" value="ECO:0007669"/>
    <property type="project" value="TreeGrafter"/>
</dbReference>
<organism evidence="7 8">
    <name type="scientific">Symbiodinium necroappetens</name>
    <dbReference type="NCBI Taxonomy" id="1628268"/>
    <lineage>
        <taxon>Eukaryota</taxon>
        <taxon>Sar</taxon>
        <taxon>Alveolata</taxon>
        <taxon>Dinophyceae</taxon>
        <taxon>Suessiales</taxon>
        <taxon>Symbiodiniaceae</taxon>
        <taxon>Symbiodinium</taxon>
    </lineage>
</organism>
<evidence type="ECO:0000313" key="8">
    <source>
        <dbReference type="Proteomes" id="UP000601435"/>
    </source>
</evidence>
<evidence type="ECO:0000313" key="7">
    <source>
        <dbReference type="EMBL" id="CAE7148685.1"/>
    </source>
</evidence>
<dbReference type="InterPro" id="IPR004294">
    <property type="entry name" value="Carotenoid_Oase"/>
</dbReference>
<feature type="binding site" evidence="5">
    <location>
        <position position="271"/>
    </location>
    <ligand>
        <name>Fe cation</name>
        <dbReference type="ChEBI" id="CHEBI:24875"/>
        <note>catalytic</note>
    </ligand>
</feature>
<keyword evidence="3" id="KW-0560">Oxidoreductase</keyword>
<dbReference type="GO" id="GO:0016121">
    <property type="term" value="P:carotene catabolic process"/>
    <property type="evidence" value="ECO:0007669"/>
    <property type="project" value="TreeGrafter"/>
</dbReference>
<keyword evidence="8" id="KW-1185">Reference proteome</keyword>
<dbReference type="Proteomes" id="UP000601435">
    <property type="component" value="Unassembled WGS sequence"/>
</dbReference>
<feature type="binding site" evidence="5">
    <location>
        <position position="446"/>
    </location>
    <ligand>
        <name>Fe cation</name>
        <dbReference type="ChEBI" id="CHEBI:24875"/>
        <note>catalytic</note>
    </ligand>
</feature>
<feature type="binding site" evidence="5">
    <location>
        <position position="156"/>
    </location>
    <ligand>
        <name>Fe cation</name>
        <dbReference type="ChEBI" id="CHEBI:24875"/>
        <note>catalytic</note>
    </ligand>
</feature>
<sequence length="459" mass="49892">MKRRHLLKGGIALPFTPLALSACSGGSGADNMYLQNNFAGVADETTATSLQVTGSIPADLSGRFLRNGPNPGADVDAGSYHWFTGRGMVHGLRLNEGRAEWYHSRFVGGSAANTNVIGHAGRTLAIVESGGLPQDMSYTLDSLGDNTSIGTGYTAHPKLDPDTGELHAICYDWASLRDHVRYVVVDAEGEWADETEIPLSGMPMIHDMSLTANYVVIYDLPVTLSFMALGTGASFPFRWDDEHEPRIGLMPRNGDASDIIWSPITANYAYHPMNAYEDAAGNVVIDICRYDKMFDNDINGPFGDSLPRLDRWTVNPNTRKVSETVVDARTQEFPRIHPALNGKPYQYGYTVAVAGGAGKYGFPSILKHDMRSGTSTEFTMGAGRQSAEPVFVPRQGATDEDDGYLMTYVFDANKNTSDLLILDAQDLSRPALAQVHLPSRVPYGFHGNWVADTTVAPTS</sequence>
<protein>
    <recommendedName>
        <fullName evidence="9">Dioxygenase</fullName>
    </recommendedName>
</protein>
<evidence type="ECO:0000256" key="2">
    <source>
        <dbReference type="ARBA" id="ARBA00022723"/>
    </source>
</evidence>
<evidence type="ECO:0000256" key="1">
    <source>
        <dbReference type="ARBA" id="ARBA00006787"/>
    </source>
</evidence>
<evidence type="ECO:0000256" key="5">
    <source>
        <dbReference type="PIRSR" id="PIRSR604294-1"/>
    </source>
</evidence>
<keyword evidence="6" id="KW-0732">Signal</keyword>
<comment type="similarity">
    <text evidence="1">Belongs to the carotenoid oxygenase family.</text>
</comment>
<dbReference type="GO" id="GO:0046872">
    <property type="term" value="F:metal ion binding"/>
    <property type="evidence" value="ECO:0007669"/>
    <property type="project" value="UniProtKB-KW"/>
</dbReference>
<reference evidence="7" key="1">
    <citation type="submission" date="2021-02" db="EMBL/GenBank/DDBJ databases">
        <authorList>
            <person name="Dougan E. K."/>
            <person name="Rhodes N."/>
            <person name="Thang M."/>
            <person name="Chan C."/>
        </authorList>
    </citation>
    <scope>NUCLEOTIDE SEQUENCE</scope>
</reference>
<evidence type="ECO:0008006" key="9">
    <source>
        <dbReference type="Google" id="ProtNLM"/>
    </source>
</evidence>
<gene>
    <name evidence="7" type="ORF">SNEC2469_LOCUS17</name>
</gene>
<evidence type="ECO:0000256" key="3">
    <source>
        <dbReference type="ARBA" id="ARBA00023002"/>
    </source>
</evidence>
<name>A0A812IKF3_9DINO</name>
<evidence type="ECO:0000256" key="4">
    <source>
        <dbReference type="ARBA" id="ARBA00023004"/>
    </source>
</evidence>
<keyword evidence="4 5" id="KW-0408">Iron</keyword>
<proteinExistence type="inferred from homology"/>
<dbReference type="PANTHER" id="PTHR10543:SF89">
    <property type="entry name" value="CAROTENOID 9,10(9',10')-CLEAVAGE DIOXYGENASE 1"/>
    <property type="match status" value="1"/>
</dbReference>
<dbReference type="EMBL" id="CAJNJA010000001">
    <property type="protein sequence ID" value="CAE7148685.1"/>
    <property type="molecule type" value="Genomic_DNA"/>
</dbReference>
<evidence type="ECO:0000256" key="6">
    <source>
        <dbReference type="SAM" id="SignalP"/>
    </source>
</evidence>
<feature type="chain" id="PRO_5032807306" description="Dioxygenase" evidence="6">
    <location>
        <begin position="22"/>
        <end position="459"/>
    </location>
</feature>
<feature type="signal peptide" evidence="6">
    <location>
        <begin position="1"/>
        <end position="21"/>
    </location>
</feature>
<dbReference type="PROSITE" id="PS51257">
    <property type="entry name" value="PROKAR_LIPOPROTEIN"/>
    <property type="match status" value="1"/>
</dbReference>
<dbReference type="OrthoDB" id="1069523at2759"/>
<keyword evidence="2 5" id="KW-0479">Metal-binding</keyword>
<accession>A0A812IKF3</accession>